<comment type="subunit">
    <text evidence="8">Homodimer. Interacts with FtsZ.</text>
</comment>
<name>A0A6L8WAC4_9PROT</name>
<organism evidence="10 11">
    <name type="scientific">Sneathiella litorea</name>
    <dbReference type="NCBI Taxonomy" id="2606216"/>
    <lineage>
        <taxon>Bacteria</taxon>
        <taxon>Pseudomonadati</taxon>
        <taxon>Pseudomonadota</taxon>
        <taxon>Alphaproteobacteria</taxon>
        <taxon>Sneathiellales</taxon>
        <taxon>Sneathiellaceae</taxon>
        <taxon>Sneathiella</taxon>
    </lineage>
</organism>
<comment type="function">
    <text evidence="7">Activator of cell division through the inhibition of FtsZ GTPase activity, therefore promoting FtsZ assembly into bundles of protofilaments necessary for the formation of the division Z ring. It is recruited early at mid-cell but it is not essential for cell division.</text>
</comment>
<evidence type="ECO:0000256" key="5">
    <source>
        <dbReference type="ARBA" id="ARBA00023210"/>
    </source>
</evidence>
<dbReference type="GO" id="GO:0043093">
    <property type="term" value="P:FtsZ-dependent cytokinesis"/>
    <property type="evidence" value="ECO:0007669"/>
    <property type="project" value="TreeGrafter"/>
</dbReference>
<evidence type="ECO:0000256" key="6">
    <source>
        <dbReference type="ARBA" id="ARBA00023306"/>
    </source>
</evidence>
<evidence type="ECO:0000256" key="3">
    <source>
        <dbReference type="ARBA" id="ARBA00022490"/>
    </source>
</evidence>
<dbReference type="PANTHER" id="PTHR34981:SF1">
    <property type="entry name" value="CELL DIVISION PROTEIN ZAPA"/>
    <property type="match status" value="1"/>
</dbReference>
<dbReference type="GO" id="GO:0005829">
    <property type="term" value="C:cytosol"/>
    <property type="evidence" value="ECO:0007669"/>
    <property type="project" value="TreeGrafter"/>
</dbReference>
<dbReference type="InterPro" id="IPR036192">
    <property type="entry name" value="Cell_div_ZapA-like_sf"/>
</dbReference>
<dbReference type="EMBL" id="WTUW01000009">
    <property type="protein sequence ID" value="MZR32156.1"/>
    <property type="molecule type" value="Genomic_DNA"/>
</dbReference>
<evidence type="ECO:0000313" key="11">
    <source>
        <dbReference type="Proteomes" id="UP000476030"/>
    </source>
</evidence>
<evidence type="ECO:0000256" key="9">
    <source>
        <dbReference type="ARBA" id="ARBA00033158"/>
    </source>
</evidence>
<dbReference type="Pfam" id="PF05164">
    <property type="entry name" value="ZapA"/>
    <property type="match status" value="1"/>
</dbReference>
<sequence length="103" mass="11248">MGSLTVNVNGRSYPIVCGDGEEPHLEYLAEFVDKKVQDLTESIGSASEGQLLLMACLLIADDLSQAYESIEKLREEIDEAQGSDSQDVWAEKIEAIAQKLESA</sequence>
<keyword evidence="3" id="KW-0963">Cytoplasm</keyword>
<dbReference type="AlphaFoldDB" id="A0A6L8WAC4"/>
<comment type="caution">
    <text evidence="10">The sequence shown here is derived from an EMBL/GenBank/DDBJ whole genome shotgun (WGS) entry which is preliminary data.</text>
</comment>
<evidence type="ECO:0000256" key="8">
    <source>
        <dbReference type="ARBA" id="ARBA00026068"/>
    </source>
</evidence>
<dbReference type="GO" id="GO:0030428">
    <property type="term" value="C:cell septum"/>
    <property type="evidence" value="ECO:0007669"/>
    <property type="project" value="TreeGrafter"/>
</dbReference>
<proteinExistence type="predicted"/>
<dbReference type="GO" id="GO:0032153">
    <property type="term" value="C:cell division site"/>
    <property type="evidence" value="ECO:0007669"/>
    <property type="project" value="TreeGrafter"/>
</dbReference>
<comment type="subcellular location">
    <subcellularLocation>
        <location evidence="1">Cytoplasm</location>
    </subcellularLocation>
</comment>
<keyword evidence="4 10" id="KW-0132">Cell division</keyword>
<keyword evidence="6" id="KW-0131">Cell cycle</keyword>
<evidence type="ECO:0000256" key="4">
    <source>
        <dbReference type="ARBA" id="ARBA00022618"/>
    </source>
</evidence>
<dbReference type="InterPro" id="IPR007838">
    <property type="entry name" value="Cell_div_ZapA-like"/>
</dbReference>
<dbReference type="Gene3D" id="6.10.250.790">
    <property type="match status" value="1"/>
</dbReference>
<dbReference type="GO" id="GO:0000921">
    <property type="term" value="P:septin ring assembly"/>
    <property type="evidence" value="ECO:0007669"/>
    <property type="project" value="TreeGrafter"/>
</dbReference>
<dbReference type="PANTHER" id="PTHR34981">
    <property type="entry name" value="CELL DIVISION PROTEIN ZAPA"/>
    <property type="match status" value="1"/>
</dbReference>
<evidence type="ECO:0000256" key="1">
    <source>
        <dbReference type="ARBA" id="ARBA00004496"/>
    </source>
</evidence>
<protein>
    <recommendedName>
        <fullName evidence="2">Cell division protein ZapA</fullName>
    </recommendedName>
    <alternativeName>
        <fullName evidence="9">Z ring-associated protein ZapA</fullName>
    </alternativeName>
</protein>
<dbReference type="Proteomes" id="UP000476030">
    <property type="component" value="Unassembled WGS sequence"/>
</dbReference>
<gene>
    <name evidence="10" type="primary">zapA</name>
    <name evidence="10" type="ORF">GQE98_16075</name>
</gene>
<keyword evidence="11" id="KW-1185">Reference proteome</keyword>
<dbReference type="RefSeq" id="WP_161316723.1">
    <property type="nucleotide sequence ID" value="NZ_WTUW01000009.1"/>
</dbReference>
<dbReference type="SUPFAM" id="SSF102829">
    <property type="entry name" value="Cell division protein ZapA-like"/>
    <property type="match status" value="1"/>
</dbReference>
<evidence type="ECO:0000256" key="7">
    <source>
        <dbReference type="ARBA" id="ARBA00024910"/>
    </source>
</evidence>
<reference evidence="10 11" key="1">
    <citation type="submission" date="2019-12" db="EMBL/GenBank/DDBJ databases">
        <title>Snethiella sp. nov. sp. isolated from sea sand.</title>
        <authorList>
            <person name="Kim J."/>
            <person name="Jeong S.E."/>
            <person name="Jung H.S."/>
            <person name="Jeon C.O."/>
        </authorList>
    </citation>
    <scope>NUCLEOTIDE SEQUENCE [LARGE SCALE GENOMIC DNA]</scope>
    <source>
        <strain evidence="10 11">DP05</strain>
    </source>
</reference>
<evidence type="ECO:0000256" key="2">
    <source>
        <dbReference type="ARBA" id="ARBA00015195"/>
    </source>
</evidence>
<dbReference type="GO" id="GO:0000917">
    <property type="term" value="P:division septum assembly"/>
    <property type="evidence" value="ECO:0007669"/>
    <property type="project" value="UniProtKB-KW"/>
</dbReference>
<keyword evidence="5" id="KW-0717">Septation</keyword>
<dbReference type="InterPro" id="IPR053712">
    <property type="entry name" value="Bac_CellDiv_Activator"/>
</dbReference>
<accession>A0A6L8WAC4</accession>
<evidence type="ECO:0000313" key="10">
    <source>
        <dbReference type="EMBL" id="MZR32156.1"/>
    </source>
</evidence>